<feature type="compositionally biased region" description="Basic and acidic residues" evidence="6">
    <location>
        <begin position="1459"/>
        <end position="1469"/>
    </location>
</feature>
<protein>
    <recommendedName>
        <fullName evidence="3">THO complex subunit 2</fullName>
    </recommendedName>
</protein>
<dbReference type="GO" id="GO:0000445">
    <property type="term" value="C:THO complex part of transcription export complex"/>
    <property type="evidence" value="ECO:0007669"/>
    <property type="project" value="TreeGrafter"/>
</dbReference>
<evidence type="ECO:0000256" key="6">
    <source>
        <dbReference type="SAM" id="MobiDB-lite"/>
    </source>
</evidence>
<evidence type="ECO:0000256" key="5">
    <source>
        <dbReference type="ARBA" id="ARBA00047033"/>
    </source>
</evidence>
<proteinExistence type="inferred from homology"/>
<feature type="compositionally biased region" description="Basic and acidic residues" evidence="6">
    <location>
        <begin position="1207"/>
        <end position="1253"/>
    </location>
</feature>
<dbReference type="GeneID" id="106080289"/>
<evidence type="ECO:0000313" key="10">
    <source>
        <dbReference type="Proteomes" id="UP001165740"/>
    </source>
</evidence>
<evidence type="ECO:0000256" key="2">
    <source>
        <dbReference type="ARBA" id="ARBA00007857"/>
    </source>
</evidence>
<dbReference type="GO" id="GO:0006406">
    <property type="term" value="P:mRNA export from nucleus"/>
    <property type="evidence" value="ECO:0007669"/>
    <property type="project" value="InterPro"/>
</dbReference>
<evidence type="ECO:0000313" key="11">
    <source>
        <dbReference type="RefSeq" id="XP_055894713.1"/>
    </source>
</evidence>
<feature type="compositionally biased region" description="Polar residues" evidence="6">
    <location>
        <begin position="1197"/>
        <end position="1206"/>
    </location>
</feature>
<dbReference type="Proteomes" id="UP001165740">
    <property type="component" value="Chromosome 8"/>
</dbReference>
<dbReference type="OMA" id="NQKLWLM"/>
<keyword evidence="10" id="KW-1185">Reference proteome</keyword>
<comment type="similarity">
    <text evidence="2">Belongs to the THOC2 family.</text>
</comment>
<feature type="domain" description="THO complex subunit 2 N-terminal" evidence="9">
    <location>
        <begin position="415"/>
        <end position="558"/>
    </location>
</feature>
<feature type="compositionally biased region" description="Basic and acidic residues" evidence="6">
    <location>
        <begin position="1411"/>
        <end position="1443"/>
    </location>
</feature>
<dbReference type="RefSeq" id="XP_055894713.1">
    <property type="nucleotide sequence ID" value="XM_056038738.1"/>
</dbReference>
<evidence type="ECO:0000259" key="7">
    <source>
        <dbReference type="Pfam" id="PF11262"/>
    </source>
</evidence>
<sequence length="1506" mass="173990">MATVCVLLSPEILRSWDKSGRSEFLKQCRLLGDDEISMKELPKKTIKRAFYEVCYAVNHNQLKIENAVSVFSELKETFPWLPSTLADVLGIVDVETACSDELTREKFITLVGALRNTIIADGLLKERLDQDSLELVGLVSSQVGFNQKYVKTKTRLYYKQQKFNLLREESEGYSKLITELNPDFNLKISWEQVLQNIQSLIGCFDLDPNRVLDIILEAFECHPEESPFYVPLLRAYIIDKLTLCHILGFKFHFRESADWSTPKSLFTCAALLLKNELVDLDDLYPYLLPADSEIIPFHNKEVSDAKAYAKKLSTVILADKKEDEKKEDEQQIIDLRENNQKLGLCEALLEIGAWENARAIIDRLPENFALVHPSISYALCSLVHRVIEPLYEKNIGLASVLAKRRVKKVESCDCPLAYTYHQLYHLAMPMLYYLGPYASRDPILMVKIMRLAKAFMSKRHSGGIGPEDEIAYYGFLNALEEVLLPSLSLLHGNCSMAEELWSLLKLYPYEIRYRLYGTWKNESYFLYPILIRTRADCLDRAKYIMKRLSKETVKPSGRQLGKLSHSNPGIVFEYILNQIQRYDNLIGPVVDSLKYLTTISYDMLTFCIIEAIANPEKDRMKTDNMNISLWLQSLANFAGAICRKYQVELTGILQYVANQLKAGKSIDLLLLREVVQKMAGVEISEEVTDDQLEAMAGGELVRQEGSNFSQIRNTKKSSTRLKDTLLEHDLALSLCLLMSQQRDSTVFAEDVNKHLKLVGKLYDQCQDTLVQFGSFLSMQLSTEEFVKRLPPIDVLLSTYHIPHSAAFFLSRLLYAHAINVKYDELKKLEKDKKNHKTICYINASKEVMGPVVEAIKPVFSSKIWDDLTPQFYITFWSLSMYDLYVPKGAYEKQILLQENQISTVEANKDMPASKKRKEQERCKILIDRLKDEARRQVEHVQRVMERLEEEKHSWFPTGTLKSEMTTNLLQYCLFPRCCFTASDAIYCGHFIQVLHNLKTPNFSTLITYDRVFNDITYTVTSCTENEARRYGRFLCSALETVMRWHSSPAIYEKECFNFPGFLTVFRKGTDMNNKMDRLDYENYRHVCHKWHFRLTKSVITCLESKNYSQMRNSLIVLTKILPHFPRMTQIGMAIERRVDKLSKEEKDKRPDIYALAIGYAGQLKSKKPTWVQETEFHIKEPKKTNNTAAQNQTQQQRQSDSSSGISTKRDVDGRSKDVKPDLSSREEKRATESEREKRAAEKKEAREKKEAKVRSSNAPENNGNLVKKEARDSPDQHHRQAGTDQAEDSVRPKTPKEEKLKKSDRKDREATKLAKEKAKEEKRERKEREAFAKEEERHSSRVKDYEGSSASHNLSSSSHRHSAEPSPKHLEERDPKRRRLETSGSSQESPVDGRSKHRKSPTSQEADESFEMEKDRKDKKREHSVETYDPELSKRRKSEDHYLASRKQNGEANGSSKMYAERDYKEKSKQQSHSSRSKEQFNETDGSPKLKMKEKRDKSCSKKQKK</sequence>
<feature type="compositionally biased region" description="Polar residues" evidence="6">
    <location>
        <begin position="1254"/>
        <end position="1264"/>
    </location>
</feature>
<accession>A0A9W3B5G3</accession>
<name>A0A9W3B5G3_BIOGL</name>
<dbReference type="InterPro" id="IPR021418">
    <property type="entry name" value="THO_THOC2_C"/>
</dbReference>
<gene>
    <name evidence="11" type="primary">LOC106080289</name>
</gene>
<dbReference type="Pfam" id="PF11732">
    <property type="entry name" value="Thoc2"/>
    <property type="match status" value="1"/>
</dbReference>
<feature type="compositionally biased region" description="Basic and acidic residues" evidence="6">
    <location>
        <begin position="1266"/>
        <end position="1278"/>
    </location>
</feature>
<feature type="compositionally biased region" description="Low complexity" evidence="6">
    <location>
        <begin position="1348"/>
        <end position="1357"/>
    </location>
</feature>
<dbReference type="InterPro" id="IPR021726">
    <property type="entry name" value="THO_THOC2_N"/>
</dbReference>
<dbReference type="Pfam" id="PF11262">
    <property type="entry name" value="Tho2"/>
    <property type="match status" value="1"/>
</dbReference>
<feature type="domain" description="THO complex subunitTHOC2 N-terminal" evidence="8">
    <location>
        <begin position="560"/>
        <end position="635"/>
    </location>
</feature>
<dbReference type="PANTHER" id="PTHR21597">
    <property type="entry name" value="THO2 PROTEIN"/>
    <property type="match status" value="1"/>
</dbReference>
<feature type="compositionally biased region" description="Polar residues" evidence="6">
    <location>
        <begin position="1446"/>
        <end position="1456"/>
    </location>
</feature>
<feature type="domain" description="THO complex subunitTHOC2 C-terminal" evidence="7">
    <location>
        <begin position="864"/>
        <end position="1163"/>
    </location>
</feature>
<evidence type="ECO:0000259" key="9">
    <source>
        <dbReference type="Pfam" id="PF16134"/>
    </source>
</evidence>
<dbReference type="GO" id="GO:0003729">
    <property type="term" value="F:mRNA binding"/>
    <property type="evidence" value="ECO:0007669"/>
    <property type="project" value="TreeGrafter"/>
</dbReference>
<dbReference type="OrthoDB" id="29024at2759"/>
<feature type="compositionally biased region" description="Basic and acidic residues" evidence="6">
    <location>
        <begin position="1288"/>
        <end position="1346"/>
    </location>
</feature>
<organism evidence="10 11">
    <name type="scientific">Biomphalaria glabrata</name>
    <name type="common">Bloodfluke planorb</name>
    <name type="synonym">Freshwater snail</name>
    <dbReference type="NCBI Taxonomy" id="6526"/>
    <lineage>
        <taxon>Eukaryota</taxon>
        <taxon>Metazoa</taxon>
        <taxon>Spiralia</taxon>
        <taxon>Lophotrochozoa</taxon>
        <taxon>Mollusca</taxon>
        <taxon>Gastropoda</taxon>
        <taxon>Heterobranchia</taxon>
        <taxon>Euthyneura</taxon>
        <taxon>Panpulmonata</taxon>
        <taxon>Hygrophila</taxon>
        <taxon>Lymnaeoidea</taxon>
        <taxon>Planorbidae</taxon>
        <taxon>Biomphalaria</taxon>
    </lineage>
</organism>
<keyword evidence="4" id="KW-0539">Nucleus</keyword>
<evidence type="ECO:0000256" key="4">
    <source>
        <dbReference type="ARBA" id="ARBA00023242"/>
    </source>
</evidence>
<evidence type="ECO:0000256" key="3">
    <source>
        <dbReference type="ARBA" id="ARBA00019596"/>
    </source>
</evidence>
<reference evidence="11" key="1">
    <citation type="submission" date="2025-08" db="UniProtKB">
        <authorList>
            <consortium name="RefSeq"/>
        </authorList>
    </citation>
    <scope>IDENTIFICATION</scope>
</reference>
<dbReference type="PANTHER" id="PTHR21597:SF0">
    <property type="entry name" value="THO COMPLEX SUBUNIT 2"/>
    <property type="match status" value="1"/>
</dbReference>
<evidence type="ECO:0000259" key="8">
    <source>
        <dbReference type="Pfam" id="PF11732"/>
    </source>
</evidence>
<dbReference type="InterPro" id="IPR040007">
    <property type="entry name" value="Tho2"/>
</dbReference>
<feature type="region of interest" description="Disordered" evidence="6">
    <location>
        <begin position="1177"/>
        <end position="1506"/>
    </location>
</feature>
<dbReference type="InterPro" id="IPR032302">
    <property type="entry name" value="THOC2_N"/>
</dbReference>
<evidence type="ECO:0000256" key="1">
    <source>
        <dbReference type="ARBA" id="ARBA00004123"/>
    </source>
</evidence>
<comment type="subunit">
    <text evidence="5">Component of the THO subcomplex, which is composed of THOC1, THOC2, THOC3, THOC5, THOC6 and THOC7. The THO subcomplex interacts with DDX39B to form the THO-DDX39B complex which multimerizes into a 28-subunit tetrameric assembly. Component of the transcription/export (TREX) complex at least composed of ALYREF/THOC4, DDX39B, SARNP/CIP29, CHTOP and the THO subcomplex; in the complex interacts with THOC1, THOC3, THOC5, THOC7 and DDX39B. TREX seems to have a dynamic structure involving ATP-dependent remodeling. Interacts with POLDIP3 and ZC3H11A.</text>
</comment>
<comment type="subcellular location">
    <subcellularLocation>
        <location evidence="1">Nucleus</location>
    </subcellularLocation>
</comment>
<dbReference type="Pfam" id="PF16134">
    <property type="entry name" value="THOC2_N"/>
    <property type="match status" value="2"/>
</dbReference>
<feature type="domain" description="THO complex subunit 2 N-terminal" evidence="9">
    <location>
        <begin position="9"/>
        <end position="394"/>
    </location>
</feature>
<dbReference type="GO" id="GO:0006397">
    <property type="term" value="P:mRNA processing"/>
    <property type="evidence" value="ECO:0007669"/>
    <property type="project" value="InterPro"/>
</dbReference>
<feature type="compositionally biased region" description="Low complexity" evidence="6">
    <location>
        <begin position="1184"/>
        <end position="1196"/>
    </location>
</feature>
<feature type="compositionally biased region" description="Basic and acidic residues" evidence="6">
    <location>
        <begin position="1361"/>
        <end position="1375"/>
    </location>
</feature>